<feature type="transmembrane region" description="Helical" evidence="1">
    <location>
        <begin position="242"/>
        <end position="266"/>
    </location>
</feature>
<proteinExistence type="predicted"/>
<feature type="transmembrane region" description="Helical" evidence="1">
    <location>
        <begin position="151"/>
        <end position="170"/>
    </location>
</feature>
<keyword evidence="1" id="KW-1133">Transmembrane helix</keyword>
<feature type="transmembrane region" description="Helical" evidence="1">
    <location>
        <begin position="57"/>
        <end position="81"/>
    </location>
</feature>
<sequence>MPQRFFSSIDFLSDCFPSLFTHIPTIFLDSLFPVRTTKYCPTPVGTVFGQAINWPNLVYPCLFGLLIGCFGFYECFTFNLVQRSPTSSKAPSHFSLACLFFAVMNVSAFCTHCYFTPQSFTWQIMYAIDMCATSTSSIYLLLSTLTNVPKIITKLSYIYFPVTFYVLWTFEIQGKQLYWIPEFLYIGVTGFAAGVLFWKVMVKELIAGDYLMYLLPALNGLAMFIAAAPADAMLCDLLGNPYGNLLTPAFVGCDLAFGGLIGYVIAKDDDAFDEKIMRIKRKQKEV</sequence>
<reference evidence="3" key="1">
    <citation type="journal article" date="2023" name="Commun. Biol.">
        <title>Genome analysis of Parmales, the sister group of diatoms, reveals the evolutionary specialization of diatoms from phago-mixotrophs to photoautotrophs.</title>
        <authorList>
            <person name="Ban H."/>
            <person name="Sato S."/>
            <person name="Yoshikawa S."/>
            <person name="Yamada K."/>
            <person name="Nakamura Y."/>
            <person name="Ichinomiya M."/>
            <person name="Sato N."/>
            <person name="Blanc-Mathieu R."/>
            <person name="Endo H."/>
            <person name="Kuwata A."/>
            <person name="Ogata H."/>
        </authorList>
    </citation>
    <scope>NUCLEOTIDE SEQUENCE [LARGE SCALE GENOMIC DNA]</scope>
    <source>
        <strain evidence="3">NIES 3700</strain>
    </source>
</reference>
<evidence type="ECO:0000313" key="3">
    <source>
        <dbReference type="Proteomes" id="UP001165122"/>
    </source>
</evidence>
<dbReference type="OrthoDB" id="10578246at2759"/>
<feature type="transmembrane region" description="Helical" evidence="1">
    <location>
        <begin position="176"/>
        <end position="198"/>
    </location>
</feature>
<organism evidence="2 3">
    <name type="scientific">Triparma laevis f. longispina</name>
    <dbReference type="NCBI Taxonomy" id="1714387"/>
    <lineage>
        <taxon>Eukaryota</taxon>
        <taxon>Sar</taxon>
        <taxon>Stramenopiles</taxon>
        <taxon>Ochrophyta</taxon>
        <taxon>Bolidophyceae</taxon>
        <taxon>Parmales</taxon>
        <taxon>Triparmaceae</taxon>
        <taxon>Triparma</taxon>
    </lineage>
</organism>
<dbReference type="Proteomes" id="UP001165122">
    <property type="component" value="Unassembled WGS sequence"/>
</dbReference>
<feature type="transmembrane region" description="Helical" evidence="1">
    <location>
        <begin position="123"/>
        <end position="142"/>
    </location>
</feature>
<dbReference type="EMBL" id="BRXW01000573">
    <property type="protein sequence ID" value="GMH67422.1"/>
    <property type="molecule type" value="Genomic_DNA"/>
</dbReference>
<evidence type="ECO:0000313" key="2">
    <source>
        <dbReference type="EMBL" id="GMH67422.1"/>
    </source>
</evidence>
<gene>
    <name evidence="2" type="ORF">TrLO_g5907</name>
</gene>
<feature type="transmembrane region" description="Helical" evidence="1">
    <location>
        <begin position="210"/>
        <end position="230"/>
    </location>
</feature>
<protein>
    <submittedName>
        <fullName evidence="2">Uncharacterized protein</fullName>
    </submittedName>
</protein>
<keyword evidence="1" id="KW-0472">Membrane</keyword>
<accession>A0A9W7A803</accession>
<keyword evidence="3" id="KW-1185">Reference proteome</keyword>
<evidence type="ECO:0000256" key="1">
    <source>
        <dbReference type="SAM" id="Phobius"/>
    </source>
</evidence>
<name>A0A9W7A803_9STRA</name>
<feature type="transmembrane region" description="Helical" evidence="1">
    <location>
        <begin position="93"/>
        <end position="117"/>
    </location>
</feature>
<keyword evidence="1" id="KW-0812">Transmembrane</keyword>
<comment type="caution">
    <text evidence="2">The sequence shown here is derived from an EMBL/GenBank/DDBJ whole genome shotgun (WGS) entry which is preliminary data.</text>
</comment>
<dbReference type="AlphaFoldDB" id="A0A9W7A803"/>